<evidence type="ECO:0000256" key="7">
    <source>
        <dbReference type="ARBA" id="ARBA00023004"/>
    </source>
</evidence>
<protein>
    <submittedName>
        <fullName evidence="10">Cytochrome P450</fullName>
    </submittedName>
</protein>
<dbReference type="EMBL" id="JARIHO010000039">
    <property type="protein sequence ID" value="KAJ7328467.1"/>
    <property type="molecule type" value="Genomic_DNA"/>
</dbReference>
<organism evidence="10 11">
    <name type="scientific">Mycena albidolilacea</name>
    <dbReference type="NCBI Taxonomy" id="1033008"/>
    <lineage>
        <taxon>Eukaryota</taxon>
        <taxon>Fungi</taxon>
        <taxon>Dikarya</taxon>
        <taxon>Basidiomycota</taxon>
        <taxon>Agaricomycotina</taxon>
        <taxon>Agaricomycetes</taxon>
        <taxon>Agaricomycetidae</taxon>
        <taxon>Agaricales</taxon>
        <taxon>Marasmiineae</taxon>
        <taxon>Mycenaceae</taxon>
        <taxon>Mycena</taxon>
    </lineage>
</organism>
<sequence length="524" mass="58851">MTLTLYVLLVAATGIAIRYLWSSRIERRPLPPGPPKDPLIGHLRYMPTAQAPFLFHEWAKTYGDVMHLQVLGKSMIVLDTLQAAADLLDKKGSIYSDRPPLPLYELLGWTYMLSFMRYGEIFTRHRQVHQSFFSRERCAEFEPMQNQEARRLVRNLLASPTENYGAVLSKFTTSILVQVVAGHKIESDDDPYLELSKMVHQVFSVTGPPGGTPIDFFPPLGYFPSWFPGAYYAGIARAWRPVIRKLYDYPLECVQRQRASNHLLPGNSSSQSLQESGDASPSFLLSQLEEMDNGASELDHEELKGAAATLFGAELPTRSVVAVFLLAMVLNPECQIRAQKEIDSVVGTSRFPTFEDRAELPFVECILQETLRQAFHPTRVPHRSTQDDIYRGMFIPKGSLILANVRGMSLDESTYKNPTKFIPERFLLPPLGNGELPFTCLFGFGRRKCPAVHFVERNLWIAIVSILATCTISNALDEHGNVIVPEASMSDGVDSYPNDLRCVIKPRSDEVEALLEESILLPDA</sequence>
<dbReference type="GO" id="GO:0020037">
    <property type="term" value="F:heme binding"/>
    <property type="evidence" value="ECO:0007669"/>
    <property type="project" value="InterPro"/>
</dbReference>
<keyword evidence="6" id="KW-0560">Oxidoreductase</keyword>
<evidence type="ECO:0000313" key="11">
    <source>
        <dbReference type="Proteomes" id="UP001218218"/>
    </source>
</evidence>
<dbReference type="InterPro" id="IPR050364">
    <property type="entry name" value="Cytochrome_P450_fung"/>
</dbReference>
<proteinExistence type="inferred from homology"/>
<dbReference type="Proteomes" id="UP001218218">
    <property type="component" value="Unassembled WGS sequence"/>
</dbReference>
<dbReference type="InterPro" id="IPR036396">
    <property type="entry name" value="Cyt_P450_sf"/>
</dbReference>
<keyword evidence="5 9" id="KW-0479">Metal-binding</keyword>
<comment type="cofactor">
    <cofactor evidence="1 9">
        <name>heme</name>
        <dbReference type="ChEBI" id="CHEBI:30413"/>
    </cofactor>
</comment>
<accession>A0AAD6ZLP5</accession>
<comment type="pathway">
    <text evidence="2">Secondary metabolite biosynthesis.</text>
</comment>
<dbReference type="PANTHER" id="PTHR46300">
    <property type="entry name" value="P450, PUTATIVE (EUROFUNG)-RELATED-RELATED"/>
    <property type="match status" value="1"/>
</dbReference>
<evidence type="ECO:0000256" key="6">
    <source>
        <dbReference type="ARBA" id="ARBA00023002"/>
    </source>
</evidence>
<reference evidence="10" key="1">
    <citation type="submission" date="2023-03" db="EMBL/GenBank/DDBJ databases">
        <title>Massive genome expansion in bonnet fungi (Mycena s.s.) driven by repeated elements and novel gene families across ecological guilds.</title>
        <authorList>
            <consortium name="Lawrence Berkeley National Laboratory"/>
            <person name="Harder C.B."/>
            <person name="Miyauchi S."/>
            <person name="Viragh M."/>
            <person name="Kuo A."/>
            <person name="Thoen E."/>
            <person name="Andreopoulos B."/>
            <person name="Lu D."/>
            <person name="Skrede I."/>
            <person name="Drula E."/>
            <person name="Henrissat B."/>
            <person name="Morin E."/>
            <person name="Kohler A."/>
            <person name="Barry K."/>
            <person name="LaButti K."/>
            <person name="Morin E."/>
            <person name="Salamov A."/>
            <person name="Lipzen A."/>
            <person name="Mereny Z."/>
            <person name="Hegedus B."/>
            <person name="Baldrian P."/>
            <person name="Stursova M."/>
            <person name="Weitz H."/>
            <person name="Taylor A."/>
            <person name="Grigoriev I.V."/>
            <person name="Nagy L.G."/>
            <person name="Martin F."/>
            <person name="Kauserud H."/>
        </authorList>
    </citation>
    <scope>NUCLEOTIDE SEQUENCE</scope>
    <source>
        <strain evidence="10">CBHHK002</strain>
    </source>
</reference>
<evidence type="ECO:0000256" key="5">
    <source>
        <dbReference type="ARBA" id="ARBA00022723"/>
    </source>
</evidence>
<feature type="binding site" description="axial binding residue" evidence="9">
    <location>
        <position position="449"/>
    </location>
    <ligand>
        <name>heme</name>
        <dbReference type="ChEBI" id="CHEBI:30413"/>
    </ligand>
    <ligandPart>
        <name>Fe</name>
        <dbReference type="ChEBI" id="CHEBI:18248"/>
    </ligandPart>
</feature>
<dbReference type="CDD" id="cd11065">
    <property type="entry name" value="CYP64-like"/>
    <property type="match status" value="1"/>
</dbReference>
<evidence type="ECO:0000256" key="9">
    <source>
        <dbReference type="PIRSR" id="PIRSR602401-1"/>
    </source>
</evidence>
<comment type="caution">
    <text evidence="10">The sequence shown here is derived from an EMBL/GenBank/DDBJ whole genome shotgun (WGS) entry which is preliminary data.</text>
</comment>
<keyword evidence="11" id="KW-1185">Reference proteome</keyword>
<dbReference type="Gene3D" id="1.10.630.10">
    <property type="entry name" value="Cytochrome P450"/>
    <property type="match status" value="1"/>
</dbReference>
<dbReference type="Pfam" id="PF00067">
    <property type="entry name" value="p450"/>
    <property type="match status" value="1"/>
</dbReference>
<dbReference type="PRINTS" id="PR00463">
    <property type="entry name" value="EP450I"/>
</dbReference>
<dbReference type="InterPro" id="IPR001128">
    <property type="entry name" value="Cyt_P450"/>
</dbReference>
<evidence type="ECO:0000256" key="1">
    <source>
        <dbReference type="ARBA" id="ARBA00001971"/>
    </source>
</evidence>
<gene>
    <name evidence="10" type="ORF">DFH08DRAFT_786695</name>
</gene>
<evidence type="ECO:0000256" key="4">
    <source>
        <dbReference type="ARBA" id="ARBA00022617"/>
    </source>
</evidence>
<keyword evidence="7 9" id="KW-0408">Iron</keyword>
<dbReference type="PANTHER" id="PTHR46300:SF5">
    <property type="entry name" value="CYTOCHROME P450"/>
    <property type="match status" value="1"/>
</dbReference>
<dbReference type="AlphaFoldDB" id="A0AAD6ZLP5"/>
<evidence type="ECO:0000256" key="2">
    <source>
        <dbReference type="ARBA" id="ARBA00005179"/>
    </source>
</evidence>
<dbReference type="GO" id="GO:0004497">
    <property type="term" value="F:monooxygenase activity"/>
    <property type="evidence" value="ECO:0007669"/>
    <property type="project" value="UniProtKB-KW"/>
</dbReference>
<keyword evidence="8" id="KW-0503">Monooxygenase</keyword>
<comment type="similarity">
    <text evidence="3">Belongs to the cytochrome P450 family.</text>
</comment>
<dbReference type="GO" id="GO:0005506">
    <property type="term" value="F:iron ion binding"/>
    <property type="evidence" value="ECO:0007669"/>
    <property type="project" value="InterPro"/>
</dbReference>
<keyword evidence="4 9" id="KW-0349">Heme</keyword>
<dbReference type="SUPFAM" id="SSF48264">
    <property type="entry name" value="Cytochrome P450"/>
    <property type="match status" value="1"/>
</dbReference>
<name>A0AAD6ZLP5_9AGAR</name>
<evidence type="ECO:0000256" key="3">
    <source>
        <dbReference type="ARBA" id="ARBA00010617"/>
    </source>
</evidence>
<dbReference type="GO" id="GO:0016705">
    <property type="term" value="F:oxidoreductase activity, acting on paired donors, with incorporation or reduction of molecular oxygen"/>
    <property type="evidence" value="ECO:0007669"/>
    <property type="project" value="InterPro"/>
</dbReference>
<evidence type="ECO:0000256" key="8">
    <source>
        <dbReference type="ARBA" id="ARBA00023033"/>
    </source>
</evidence>
<evidence type="ECO:0000313" key="10">
    <source>
        <dbReference type="EMBL" id="KAJ7328467.1"/>
    </source>
</evidence>
<dbReference type="InterPro" id="IPR002401">
    <property type="entry name" value="Cyt_P450_E_grp-I"/>
</dbReference>